<dbReference type="KEGG" id="ehx:EMIHUDRAFT_452319"/>
<evidence type="ECO:0000313" key="3">
    <source>
        <dbReference type="Proteomes" id="UP000013827"/>
    </source>
</evidence>
<protein>
    <recommendedName>
        <fullName evidence="4">Rubisco LSMT substrate-binding domain-containing protein</fullName>
    </recommendedName>
</protein>
<dbReference type="AlphaFoldDB" id="A0A0D3IKR7"/>
<sequence length="191" mass="18836">MSLLPPGVCAAAASRDASAAALAEHVSPPHSFERLPGARARAEVLALYALLAEPSLREPDGGGGGEGRDADGPPTAADPALLETWPELAVLRDPSQRLADTATAWAAGEEGAASGSDDGADGGAAGADSAALSFLADDCRRMSAALSADADALVRTAAAFGLEAPAQPSTADCDCCDWPGAGVEGPEVVGS</sequence>
<keyword evidence="3" id="KW-1185">Reference proteome</keyword>
<dbReference type="EnsemblProtists" id="EOD11852">
    <property type="protein sequence ID" value="EOD11852"/>
    <property type="gene ID" value="EMIHUDRAFT_452319"/>
</dbReference>
<dbReference type="HOGENOM" id="CLU_1423917_0_0_1"/>
<evidence type="ECO:0008006" key="4">
    <source>
        <dbReference type="Google" id="ProtNLM"/>
    </source>
</evidence>
<evidence type="ECO:0000256" key="1">
    <source>
        <dbReference type="SAM" id="MobiDB-lite"/>
    </source>
</evidence>
<organism evidence="2 3">
    <name type="scientific">Emiliania huxleyi (strain CCMP1516)</name>
    <dbReference type="NCBI Taxonomy" id="280463"/>
    <lineage>
        <taxon>Eukaryota</taxon>
        <taxon>Haptista</taxon>
        <taxon>Haptophyta</taxon>
        <taxon>Prymnesiophyceae</taxon>
        <taxon>Isochrysidales</taxon>
        <taxon>Noelaerhabdaceae</taxon>
        <taxon>Emiliania</taxon>
    </lineage>
</organism>
<reference evidence="3" key="1">
    <citation type="journal article" date="2013" name="Nature">
        <title>Pan genome of the phytoplankton Emiliania underpins its global distribution.</title>
        <authorList>
            <person name="Read B.A."/>
            <person name="Kegel J."/>
            <person name="Klute M.J."/>
            <person name="Kuo A."/>
            <person name="Lefebvre S.C."/>
            <person name="Maumus F."/>
            <person name="Mayer C."/>
            <person name="Miller J."/>
            <person name="Monier A."/>
            <person name="Salamov A."/>
            <person name="Young J."/>
            <person name="Aguilar M."/>
            <person name="Claverie J.M."/>
            <person name="Frickenhaus S."/>
            <person name="Gonzalez K."/>
            <person name="Herman E.K."/>
            <person name="Lin Y.C."/>
            <person name="Napier J."/>
            <person name="Ogata H."/>
            <person name="Sarno A.F."/>
            <person name="Shmutz J."/>
            <person name="Schroeder D."/>
            <person name="de Vargas C."/>
            <person name="Verret F."/>
            <person name="von Dassow P."/>
            <person name="Valentin K."/>
            <person name="Van de Peer Y."/>
            <person name="Wheeler G."/>
            <person name="Dacks J.B."/>
            <person name="Delwiche C.F."/>
            <person name="Dyhrman S.T."/>
            <person name="Glockner G."/>
            <person name="John U."/>
            <person name="Richards T."/>
            <person name="Worden A.Z."/>
            <person name="Zhang X."/>
            <person name="Grigoriev I.V."/>
            <person name="Allen A.E."/>
            <person name="Bidle K."/>
            <person name="Borodovsky M."/>
            <person name="Bowler C."/>
            <person name="Brownlee C."/>
            <person name="Cock J.M."/>
            <person name="Elias M."/>
            <person name="Gladyshev V.N."/>
            <person name="Groth M."/>
            <person name="Guda C."/>
            <person name="Hadaegh A."/>
            <person name="Iglesias-Rodriguez M.D."/>
            <person name="Jenkins J."/>
            <person name="Jones B.M."/>
            <person name="Lawson T."/>
            <person name="Leese F."/>
            <person name="Lindquist E."/>
            <person name="Lobanov A."/>
            <person name="Lomsadze A."/>
            <person name="Malik S.B."/>
            <person name="Marsh M.E."/>
            <person name="Mackinder L."/>
            <person name="Mock T."/>
            <person name="Mueller-Roeber B."/>
            <person name="Pagarete A."/>
            <person name="Parker M."/>
            <person name="Probert I."/>
            <person name="Quesneville H."/>
            <person name="Raines C."/>
            <person name="Rensing S.A."/>
            <person name="Riano-Pachon D.M."/>
            <person name="Richier S."/>
            <person name="Rokitta S."/>
            <person name="Shiraiwa Y."/>
            <person name="Soanes D.M."/>
            <person name="van der Giezen M."/>
            <person name="Wahlund T.M."/>
            <person name="Williams B."/>
            <person name="Wilson W."/>
            <person name="Wolfe G."/>
            <person name="Wurch L.L."/>
        </authorList>
    </citation>
    <scope>NUCLEOTIDE SEQUENCE</scope>
</reference>
<dbReference type="PaxDb" id="2903-EOD11852"/>
<reference evidence="2" key="2">
    <citation type="submission" date="2024-10" db="UniProtKB">
        <authorList>
            <consortium name="EnsemblProtists"/>
        </authorList>
    </citation>
    <scope>IDENTIFICATION</scope>
</reference>
<name>A0A0D3IKR7_EMIH1</name>
<dbReference type="GeneID" id="17257955"/>
<accession>A0A0D3IKR7</accession>
<evidence type="ECO:0000313" key="2">
    <source>
        <dbReference type="EnsemblProtists" id="EOD11852"/>
    </source>
</evidence>
<dbReference type="RefSeq" id="XP_005764281.1">
    <property type="nucleotide sequence ID" value="XM_005764224.1"/>
</dbReference>
<dbReference type="Proteomes" id="UP000013827">
    <property type="component" value="Unassembled WGS sequence"/>
</dbReference>
<feature type="region of interest" description="Disordered" evidence="1">
    <location>
        <begin position="56"/>
        <end position="78"/>
    </location>
</feature>
<feature type="compositionally biased region" description="Basic and acidic residues" evidence="1">
    <location>
        <begin position="56"/>
        <end position="71"/>
    </location>
</feature>
<proteinExistence type="predicted"/>